<evidence type="ECO:0000256" key="2">
    <source>
        <dbReference type="ARBA" id="ARBA00009387"/>
    </source>
</evidence>
<name>A0A918S4W6_9HYPH</name>
<dbReference type="AlphaFoldDB" id="A0A918S4W6"/>
<dbReference type="PANTHER" id="PTHR37423:SF2">
    <property type="entry name" value="MEMBRANE-BOUND LYTIC MUREIN TRANSGLYCOSYLASE C"/>
    <property type="match status" value="1"/>
</dbReference>
<reference evidence="4" key="1">
    <citation type="journal article" date="2014" name="Int. J. Syst. Evol. Microbiol.">
        <title>Complete genome sequence of Corynebacterium casei LMG S-19264T (=DSM 44701T), isolated from a smear-ripened cheese.</title>
        <authorList>
            <consortium name="US DOE Joint Genome Institute (JGI-PGF)"/>
            <person name="Walter F."/>
            <person name="Albersmeier A."/>
            <person name="Kalinowski J."/>
            <person name="Ruckert C."/>
        </authorList>
    </citation>
    <scope>NUCLEOTIDE SEQUENCE</scope>
    <source>
        <strain evidence="4">KCTC 32437</strain>
    </source>
</reference>
<feature type="domain" description="Transglycosylase SLT" evidence="3">
    <location>
        <begin position="72"/>
        <end position="165"/>
    </location>
</feature>
<accession>A0A918S4W6</accession>
<dbReference type="SUPFAM" id="SSF53955">
    <property type="entry name" value="Lysozyme-like"/>
    <property type="match status" value="1"/>
</dbReference>
<comment type="similarity">
    <text evidence="1">Belongs to the transglycosylase Slt family.</text>
</comment>
<dbReference type="InterPro" id="IPR023346">
    <property type="entry name" value="Lysozyme-like_dom_sf"/>
</dbReference>
<protein>
    <recommendedName>
        <fullName evidence="3">Transglycosylase SLT domain-containing protein</fullName>
    </recommendedName>
</protein>
<gene>
    <name evidence="4" type="ORF">GCM10007989_14520</name>
</gene>
<sequence>MRVNRLGFGILMVSGSILLCGCSIGAITPKASTAVAALTAKPSAAVPESSSVPLASAVSAYADSSSGGLDGLIRHYSDHYEVPESLVRRVIVRESNYNPKARNGAHWGLMQIRHDTAVSMGYRGEASGLLDAETNLRYAVKYLAGAYMVAQGNQDRAVRFYASGYYYDAKRMGLLEATGLR</sequence>
<comment type="caution">
    <text evidence="4">The sequence shown here is derived from an EMBL/GenBank/DDBJ whole genome shotgun (WGS) entry which is preliminary data.</text>
</comment>
<reference evidence="4" key="2">
    <citation type="submission" date="2020-09" db="EMBL/GenBank/DDBJ databases">
        <authorList>
            <person name="Sun Q."/>
            <person name="Kim S."/>
        </authorList>
    </citation>
    <scope>NUCLEOTIDE SEQUENCE</scope>
    <source>
        <strain evidence="4">KCTC 32437</strain>
    </source>
</reference>
<dbReference type="Proteomes" id="UP000646579">
    <property type="component" value="Unassembled WGS sequence"/>
</dbReference>
<keyword evidence="5" id="KW-1185">Reference proteome</keyword>
<dbReference type="Pfam" id="PF01464">
    <property type="entry name" value="SLT"/>
    <property type="match status" value="1"/>
</dbReference>
<dbReference type="EMBL" id="BMZE01000002">
    <property type="protein sequence ID" value="GHA20532.1"/>
    <property type="molecule type" value="Genomic_DNA"/>
</dbReference>
<evidence type="ECO:0000256" key="1">
    <source>
        <dbReference type="ARBA" id="ARBA00007734"/>
    </source>
</evidence>
<dbReference type="PANTHER" id="PTHR37423">
    <property type="entry name" value="SOLUBLE LYTIC MUREIN TRANSGLYCOSYLASE-RELATED"/>
    <property type="match status" value="1"/>
</dbReference>
<evidence type="ECO:0000313" key="4">
    <source>
        <dbReference type="EMBL" id="GHA20532.1"/>
    </source>
</evidence>
<evidence type="ECO:0000259" key="3">
    <source>
        <dbReference type="Pfam" id="PF01464"/>
    </source>
</evidence>
<comment type="similarity">
    <text evidence="2">Belongs to the virb1 family.</text>
</comment>
<evidence type="ECO:0000313" key="5">
    <source>
        <dbReference type="Proteomes" id="UP000646579"/>
    </source>
</evidence>
<dbReference type="Gene3D" id="1.10.530.10">
    <property type="match status" value="1"/>
</dbReference>
<dbReference type="PROSITE" id="PS51257">
    <property type="entry name" value="PROKAR_LIPOPROTEIN"/>
    <property type="match status" value="1"/>
</dbReference>
<dbReference type="InterPro" id="IPR008258">
    <property type="entry name" value="Transglycosylase_SLT_dom_1"/>
</dbReference>
<organism evidence="4 5">
    <name type="scientific">Devosia pacifica</name>
    <dbReference type="NCBI Taxonomy" id="1335967"/>
    <lineage>
        <taxon>Bacteria</taxon>
        <taxon>Pseudomonadati</taxon>
        <taxon>Pseudomonadota</taxon>
        <taxon>Alphaproteobacteria</taxon>
        <taxon>Hyphomicrobiales</taxon>
        <taxon>Devosiaceae</taxon>
        <taxon>Devosia</taxon>
    </lineage>
</organism>
<proteinExistence type="inferred from homology"/>